<dbReference type="EMBL" id="AFAR01000264">
    <property type="protein sequence ID" value="EGF24868.1"/>
    <property type="molecule type" value="Genomic_DNA"/>
</dbReference>
<dbReference type="Proteomes" id="UP000006222">
    <property type="component" value="Unassembled WGS sequence"/>
</dbReference>
<reference evidence="2 3" key="1">
    <citation type="journal article" date="2013" name="Mar. Genomics">
        <title>Expression of sulfatases in Rhodopirellula baltica and the diversity of sulfatases in the genus Rhodopirellula.</title>
        <authorList>
            <person name="Wegner C.E."/>
            <person name="Richter-Heitmann T."/>
            <person name="Klindworth A."/>
            <person name="Klockow C."/>
            <person name="Richter M."/>
            <person name="Achstetter T."/>
            <person name="Glockner F.O."/>
            <person name="Harder J."/>
        </authorList>
    </citation>
    <scope>NUCLEOTIDE SEQUENCE [LARGE SCALE GENOMIC DNA]</scope>
    <source>
        <strain evidence="2 3">WH47</strain>
    </source>
</reference>
<accession>F2AZM4</accession>
<organism evidence="2 3">
    <name type="scientific">Rhodopirellula baltica WH47</name>
    <dbReference type="NCBI Taxonomy" id="991778"/>
    <lineage>
        <taxon>Bacteria</taxon>
        <taxon>Pseudomonadati</taxon>
        <taxon>Planctomycetota</taxon>
        <taxon>Planctomycetia</taxon>
        <taxon>Pirellulales</taxon>
        <taxon>Pirellulaceae</taxon>
        <taxon>Rhodopirellula</taxon>
    </lineage>
</organism>
<name>F2AZM4_RHOBT</name>
<sequence length="59" mass="6489">MSRLFFSALFAFSVSVFTVGCGGGGNEVIEDTRSPAEVQQEQEDYEKQMEETMDSATNS</sequence>
<protein>
    <submittedName>
        <fullName evidence="2">Uncharacterized protein</fullName>
    </submittedName>
</protein>
<evidence type="ECO:0000313" key="2">
    <source>
        <dbReference type="EMBL" id="EGF24868.1"/>
    </source>
</evidence>
<dbReference type="PROSITE" id="PS51257">
    <property type="entry name" value="PROKAR_LIPOPROTEIN"/>
    <property type="match status" value="1"/>
</dbReference>
<dbReference type="AlphaFoldDB" id="F2AZM4"/>
<dbReference type="RefSeq" id="WP_007329084.1">
    <property type="nucleotide sequence ID" value="NZ_AFAR01000264.1"/>
</dbReference>
<proteinExistence type="predicted"/>
<dbReference type="PATRIC" id="fig|991778.3.peg.5484"/>
<comment type="caution">
    <text evidence="2">The sequence shown here is derived from an EMBL/GenBank/DDBJ whole genome shotgun (WGS) entry which is preliminary data.</text>
</comment>
<evidence type="ECO:0000313" key="3">
    <source>
        <dbReference type="Proteomes" id="UP000006222"/>
    </source>
</evidence>
<feature type="region of interest" description="Disordered" evidence="1">
    <location>
        <begin position="25"/>
        <end position="59"/>
    </location>
</feature>
<evidence type="ECO:0000256" key="1">
    <source>
        <dbReference type="SAM" id="MobiDB-lite"/>
    </source>
</evidence>
<gene>
    <name evidence="2" type="ORF">RBWH47_02605</name>
</gene>